<comment type="caution">
    <text evidence="2">The sequence shown here is derived from an EMBL/GenBank/DDBJ whole genome shotgun (WGS) entry which is preliminary data.</text>
</comment>
<name>A0A7X0NGM2_9GAMM</name>
<feature type="transmembrane region" description="Helical" evidence="1">
    <location>
        <begin position="7"/>
        <end position="25"/>
    </location>
</feature>
<keyword evidence="1" id="KW-1133">Transmembrane helix</keyword>
<keyword evidence="1" id="KW-0472">Membrane</keyword>
<dbReference type="AlphaFoldDB" id="A0A7X0NGM2"/>
<keyword evidence="1" id="KW-0812">Transmembrane</keyword>
<keyword evidence="3" id="KW-1185">Reference proteome</keyword>
<evidence type="ECO:0000256" key="1">
    <source>
        <dbReference type="SAM" id="Phobius"/>
    </source>
</evidence>
<dbReference type="Proteomes" id="UP000537141">
    <property type="component" value="Unassembled WGS sequence"/>
</dbReference>
<dbReference type="EMBL" id="JACHHU010000010">
    <property type="protein sequence ID" value="MBB6543078.1"/>
    <property type="molecule type" value="Genomic_DNA"/>
</dbReference>
<accession>A0A7X0NGM2</accession>
<organism evidence="2 3">
    <name type="scientific">Thalassotalea piscium</name>
    <dbReference type="NCBI Taxonomy" id="1230533"/>
    <lineage>
        <taxon>Bacteria</taxon>
        <taxon>Pseudomonadati</taxon>
        <taxon>Pseudomonadota</taxon>
        <taxon>Gammaproteobacteria</taxon>
        <taxon>Alteromonadales</taxon>
        <taxon>Colwelliaceae</taxon>
        <taxon>Thalassotalea</taxon>
    </lineage>
</organism>
<proteinExistence type="predicted"/>
<evidence type="ECO:0000313" key="2">
    <source>
        <dbReference type="EMBL" id="MBB6543078.1"/>
    </source>
</evidence>
<feature type="transmembrane region" description="Helical" evidence="1">
    <location>
        <begin position="31"/>
        <end position="50"/>
    </location>
</feature>
<sequence length="72" mass="7856">MELWKFVLLWIVTLLAKSVGFLWALNELFGLNIGYSLVSISASVVFLFCINGSLPGASKSSEPEKYATGSKL</sequence>
<reference evidence="2 3" key="1">
    <citation type="submission" date="2020-08" db="EMBL/GenBank/DDBJ databases">
        <title>Genomic Encyclopedia of Type Strains, Phase IV (KMG-IV): sequencing the most valuable type-strain genomes for metagenomic binning, comparative biology and taxonomic classification.</title>
        <authorList>
            <person name="Goeker M."/>
        </authorList>
    </citation>
    <scope>NUCLEOTIDE SEQUENCE [LARGE SCALE GENOMIC DNA]</scope>
    <source>
        <strain evidence="2 3">DSM 26287</strain>
    </source>
</reference>
<dbReference type="RefSeq" id="WP_184423885.1">
    <property type="nucleotide sequence ID" value="NZ_JACHHU010000010.1"/>
</dbReference>
<evidence type="ECO:0000313" key="3">
    <source>
        <dbReference type="Proteomes" id="UP000537141"/>
    </source>
</evidence>
<protein>
    <submittedName>
        <fullName evidence="2">Uncharacterized protein</fullName>
    </submittedName>
</protein>
<gene>
    <name evidence="2" type="ORF">HNQ55_001585</name>
</gene>